<comment type="caution">
    <text evidence="1">The sequence shown here is derived from an EMBL/GenBank/DDBJ whole genome shotgun (WGS) entry which is preliminary data.</text>
</comment>
<protein>
    <submittedName>
        <fullName evidence="1">Uncharacterized protein</fullName>
    </submittedName>
</protein>
<organism evidence="1 2">
    <name type="scientific">Methylorubrum rhodesianum</name>
    <dbReference type="NCBI Taxonomy" id="29427"/>
    <lineage>
        <taxon>Bacteria</taxon>
        <taxon>Pseudomonadati</taxon>
        <taxon>Pseudomonadota</taxon>
        <taxon>Alphaproteobacteria</taxon>
        <taxon>Hyphomicrobiales</taxon>
        <taxon>Methylobacteriaceae</taxon>
        <taxon>Methylorubrum</taxon>
    </lineage>
</organism>
<gene>
    <name evidence="1" type="ORF">PUR21_03920</name>
</gene>
<name>A0ABU9Z649_9HYPH</name>
<evidence type="ECO:0000313" key="2">
    <source>
        <dbReference type="Proteomes" id="UP001404845"/>
    </source>
</evidence>
<dbReference type="RefSeq" id="WP_200672677.1">
    <property type="nucleotide sequence ID" value="NZ_JACWCW010000157.1"/>
</dbReference>
<evidence type="ECO:0000313" key="1">
    <source>
        <dbReference type="EMBL" id="MEN3226816.1"/>
    </source>
</evidence>
<dbReference type="EMBL" id="JAQYXL010000001">
    <property type="protein sequence ID" value="MEN3226816.1"/>
    <property type="molecule type" value="Genomic_DNA"/>
</dbReference>
<reference evidence="1 2" key="1">
    <citation type="journal article" date="2023" name="PLoS ONE">
        <title>Complete genome assembly of Hawai'i environmental nontuberculous mycobacteria reveals unexpected co-isolation with methylobacteria.</title>
        <authorList>
            <person name="Hendrix J."/>
            <person name="Epperson L.E."/>
            <person name="Tong E.I."/>
            <person name="Chan Y.L."/>
            <person name="Hasan N.A."/>
            <person name="Dawrs S.N."/>
            <person name="Norton G.J."/>
            <person name="Virdi R."/>
            <person name="Crooks J.L."/>
            <person name="Chan E.D."/>
            <person name="Honda J.R."/>
            <person name="Strong M."/>
        </authorList>
    </citation>
    <scope>NUCLEOTIDE SEQUENCE [LARGE SCALE GENOMIC DNA]</scope>
    <source>
        <strain evidence="1 2">NJH_HI01</strain>
    </source>
</reference>
<dbReference type="Proteomes" id="UP001404845">
    <property type="component" value="Unassembled WGS sequence"/>
</dbReference>
<proteinExistence type="predicted"/>
<sequence>MEASCTPTFSGAEGLRRRCQASFSRENAGRQPFRPQTRVSSMVWIRYRRASRPTFGRFRKSLPGYPEQDVQGRTIGSGLLSRDEIACPEQATIERRTIRHDLLKIGQVAAVVKRDLPQQQLGMILVDDRCSSTMCGRRAAPVTSIVMDRHAR</sequence>
<accession>A0ABU9Z649</accession>
<keyword evidence="2" id="KW-1185">Reference proteome</keyword>